<dbReference type="InterPro" id="IPR011737">
    <property type="entry name" value="CHP02206_TP0381"/>
</dbReference>
<keyword evidence="1" id="KW-1133">Transmembrane helix</keyword>
<evidence type="ECO:0000313" key="3">
    <source>
        <dbReference type="Proteomes" id="UP001549162"/>
    </source>
</evidence>
<feature type="transmembrane region" description="Helical" evidence="1">
    <location>
        <begin position="15"/>
        <end position="32"/>
    </location>
</feature>
<accession>A0ABV2J833</accession>
<feature type="transmembrane region" description="Helical" evidence="1">
    <location>
        <begin position="190"/>
        <end position="210"/>
    </location>
</feature>
<reference evidence="2 3" key="1">
    <citation type="submission" date="2024-06" db="EMBL/GenBank/DDBJ databases">
        <title>Genomic Encyclopedia of Type Strains, Phase IV (KMG-IV): sequencing the most valuable type-strain genomes for metagenomic binning, comparative biology and taxonomic classification.</title>
        <authorList>
            <person name="Goeker M."/>
        </authorList>
    </citation>
    <scope>NUCLEOTIDE SEQUENCE [LARGE SCALE GENOMIC DNA]</scope>
    <source>
        <strain evidence="2 3">DSM 21460</strain>
    </source>
</reference>
<feature type="transmembrane region" description="Helical" evidence="1">
    <location>
        <begin position="157"/>
        <end position="178"/>
    </location>
</feature>
<proteinExistence type="predicted"/>
<feature type="transmembrane region" description="Helical" evidence="1">
    <location>
        <begin position="125"/>
        <end position="145"/>
    </location>
</feature>
<dbReference type="RefSeq" id="WP_354366973.1">
    <property type="nucleotide sequence ID" value="NZ_JBEPMA010000002.1"/>
</dbReference>
<dbReference type="NCBIfam" id="TIGR02206">
    <property type="entry name" value="intg_mem_TP0381"/>
    <property type="match status" value="1"/>
</dbReference>
<name>A0ABV2J833_9FIRM</name>
<keyword evidence="1" id="KW-0812">Transmembrane</keyword>
<gene>
    <name evidence="2" type="ORF">ABID14_000558</name>
</gene>
<keyword evidence="1" id="KW-0472">Membrane</keyword>
<dbReference type="Pfam" id="PF14808">
    <property type="entry name" value="TMEM164"/>
    <property type="match status" value="1"/>
</dbReference>
<dbReference type="Proteomes" id="UP001549162">
    <property type="component" value="Unassembled WGS sequence"/>
</dbReference>
<keyword evidence="3" id="KW-1185">Reference proteome</keyword>
<protein>
    <submittedName>
        <fullName evidence="2">Integral membrane protein (TIGR02206 family)</fullName>
    </submittedName>
</protein>
<organism evidence="2 3">
    <name type="scientific">Peptoniphilus olsenii</name>
    <dbReference type="NCBI Taxonomy" id="411570"/>
    <lineage>
        <taxon>Bacteria</taxon>
        <taxon>Bacillati</taxon>
        <taxon>Bacillota</taxon>
        <taxon>Tissierellia</taxon>
        <taxon>Tissierellales</taxon>
        <taxon>Peptoniphilaceae</taxon>
        <taxon>Peptoniphilus</taxon>
    </lineage>
</organism>
<dbReference type="EMBL" id="JBEPMA010000002">
    <property type="protein sequence ID" value="MET3616933.1"/>
    <property type="molecule type" value="Genomic_DNA"/>
</dbReference>
<evidence type="ECO:0000256" key="1">
    <source>
        <dbReference type="SAM" id="Phobius"/>
    </source>
</evidence>
<evidence type="ECO:0000313" key="2">
    <source>
        <dbReference type="EMBL" id="MET3616933.1"/>
    </source>
</evidence>
<feature type="transmembrane region" description="Helical" evidence="1">
    <location>
        <begin position="94"/>
        <end position="113"/>
    </location>
</feature>
<feature type="transmembrane region" description="Helical" evidence="1">
    <location>
        <begin position="39"/>
        <end position="61"/>
    </location>
</feature>
<feature type="transmembrane region" description="Helical" evidence="1">
    <location>
        <begin position="67"/>
        <end position="87"/>
    </location>
</feature>
<sequence>MNYFFRYIGDNQTNLNINLIRVLVLFSVFFATRWKNSKVLLKISLLGLILLQLILFCWYAGNDKLFLIEGLPFYHCRIAAISMAIFYFKNKNELAKYFAWLGIIGSIIAVSFPDPSRFLWPHVTNITYIDTHLLLVIAGIIIINFDTKLKLNNIIKITLTMNIIILFVNAMTGGNYGYLSHLPDNLDIEINIWQLFLIMSFLLIVVINILEKSQNKYNIKYKNNNAPIVY</sequence>
<comment type="caution">
    <text evidence="2">The sequence shown here is derived from an EMBL/GenBank/DDBJ whole genome shotgun (WGS) entry which is preliminary data.</text>
</comment>